<dbReference type="PANTHER" id="PTHR30005:SF0">
    <property type="entry name" value="RETROGRADE REGULATION PROTEIN 2"/>
    <property type="match status" value="1"/>
</dbReference>
<dbReference type="Proteomes" id="UP000004018">
    <property type="component" value="Unassembled WGS sequence"/>
</dbReference>
<sequence>MKGHKKRMVGIIHIGTVNMTLKIISYTSLDAMETIESVSQEIRYGSDVFISHHVTFASLQEICRILSGFKQLLRDYAVTDVRVISTTAIRKADNLLNVLDQIYIRTGFSVEVIPMTKEIYYKFFGLYYRISTGNFAFSEYPAVLLDITSGGVGLTCWQDRDLLFQQNVPIGSLQLLSHFTERQRNESEFPEVIREYIYGTLSSLWPRVRCYKSTYIILSGRAAMLIARMLGYTDTKRSIRITPQELRDFVGAFHGVTSFKLQKRYGLSEHLANIIMSTLVLYDELLRYISIAHIVIMDTTFTAGYSLYYVAEATKHPYLQQQQRLLLTLTRHIADKYVPDPAHSQRVERFCRQIFDTVYAKNGMTERHGYILQMAAVLHEIGKFINIRKHPQCTRQLVRHTDMFGLSEAEQEILSYVVYYGVGTGKKELPSIPSLPPVQQIAADKLIAVFRLADALDKSHLGKILTLQVVPKGKELQFHYTAEEDIPLERWAFKQAAVRFAETFGVSPYLQKG</sequence>
<dbReference type="InterPro" id="IPR050273">
    <property type="entry name" value="GppA/Ppx_hydrolase"/>
</dbReference>
<dbReference type="Gene3D" id="3.30.420.40">
    <property type="match status" value="1"/>
</dbReference>
<dbReference type="InterPro" id="IPR048950">
    <property type="entry name" value="Ppx_GppA_C"/>
</dbReference>
<dbReference type="SUPFAM" id="SSF109604">
    <property type="entry name" value="HD-domain/PDEase-like"/>
    <property type="match status" value="1"/>
</dbReference>
<name>A0ABP2L4V8_9FIRM</name>
<accession>A0ABP2L4V8</accession>
<dbReference type="InterPro" id="IPR003695">
    <property type="entry name" value="Ppx_GppA_N"/>
</dbReference>
<gene>
    <name evidence="4" type="ORF">HMPREF1039_1528</name>
</gene>
<evidence type="ECO:0000313" key="4">
    <source>
        <dbReference type="EMBL" id="EGL41139.1"/>
    </source>
</evidence>
<dbReference type="Pfam" id="PF21447">
    <property type="entry name" value="Ppx-GppA_III"/>
    <property type="match status" value="1"/>
</dbReference>
<dbReference type="Gene3D" id="1.10.3210.10">
    <property type="entry name" value="Hypothetical protein af1432"/>
    <property type="match status" value="1"/>
</dbReference>
<organism evidence="4 5">
    <name type="scientific">Megasphaera lornae</name>
    <dbReference type="NCBI Taxonomy" id="1000568"/>
    <lineage>
        <taxon>Bacteria</taxon>
        <taxon>Bacillati</taxon>
        <taxon>Bacillota</taxon>
        <taxon>Negativicutes</taxon>
        <taxon>Veillonellales</taxon>
        <taxon>Veillonellaceae</taxon>
        <taxon>Megasphaera</taxon>
    </lineage>
</organism>
<reference evidence="4 5" key="1">
    <citation type="submission" date="2011-04" db="EMBL/GenBank/DDBJ databases">
        <authorList>
            <person name="Harkins D.M."/>
            <person name="Madupu R."/>
            <person name="Durkin A.S."/>
            <person name="Torralba M."/>
            <person name="Methe B."/>
            <person name="Sutton G.G."/>
            <person name="Nelson K.E."/>
        </authorList>
    </citation>
    <scope>NUCLEOTIDE SEQUENCE [LARGE SCALE GENOMIC DNA]</scope>
    <source>
        <strain evidence="4 5">UPII 199-6</strain>
    </source>
</reference>
<dbReference type="RefSeq" id="WP_007390825.1">
    <property type="nucleotide sequence ID" value="NZ_AFIJ01000017.1"/>
</dbReference>
<comment type="similarity">
    <text evidence="1">Belongs to the GppA/Ppx family.</text>
</comment>
<evidence type="ECO:0000256" key="1">
    <source>
        <dbReference type="ARBA" id="ARBA00007125"/>
    </source>
</evidence>
<evidence type="ECO:0000259" key="2">
    <source>
        <dbReference type="Pfam" id="PF02541"/>
    </source>
</evidence>
<evidence type="ECO:0000259" key="3">
    <source>
        <dbReference type="Pfam" id="PF21447"/>
    </source>
</evidence>
<feature type="domain" description="Ppx/GppA phosphatase N-terminal" evidence="2">
    <location>
        <begin position="33"/>
        <end position="299"/>
    </location>
</feature>
<evidence type="ECO:0008006" key="6">
    <source>
        <dbReference type="Google" id="ProtNLM"/>
    </source>
</evidence>
<dbReference type="Pfam" id="PF02541">
    <property type="entry name" value="Ppx-GppA"/>
    <property type="match status" value="1"/>
</dbReference>
<feature type="domain" description="Ppx/GppA phosphatase C-terminal" evidence="3">
    <location>
        <begin position="331"/>
        <end position="478"/>
    </location>
</feature>
<dbReference type="PANTHER" id="PTHR30005">
    <property type="entry name" value="EXOPOLYPHOSPHATASE"/>
    <property type="match status" value="1"/>
</dbReference>
<protein>
    <recommendedName>
        <fullName evidence="6">Ppx/GppA phosphatase domain-containing protein</fullName>
    </recommendedName>
</protein>
<dbReference type="InterPro" id="IPR043129">
    <property type="entry name" value="ATPase_NBD"/>
</dbReference>
<evidence type="ECO:0000313" key="5">
    <source>
        <dbReference type="Proteomes" id="UP000004018"/>
    </source>
</evidence>
<dbReference type="EMBL" id="AFIJ01000017">
    <property type="protein sequence ID" value="EGL41139.1"/>
    <property type="molecule type" value="Genomic_DNA"/>
</dbReference>
<comment type="caution">
    <text evidence="4">The sequence shown here is derived from an EMBL/GenBank/DDBJ whole genome shotgun (WGS) entry which is preliminary data.</text>
</comment>
<dbReference type="Gene3D" id="3.30.420.150">
    <property type="entry name" value="Exopolyphosphatase. Domain 2"/>
    <property type="match status" value="1"/>
</dbReference>
<dbReference type="SUPFAM" id="SSF53067">
    <property type="entry name" value="Actin-like ATPase domain"/>
    <property type="match status" value="2"/>
</dbReference>
<proteinExistence type="inferred from homology"/>
<keyword evidence="5" id="KW-1185">Reference proteome</keyword>